<dbReference type="Proteomes" id="UP000799421">
    <property type="component" value="Unassembled WGS sequence"/>
</dbReference>
<evidence type="ECO:0000259" key="3">
    <source>
        <dbReference type="Pfam" id="PF03914"/>
    </source>
</evidence>
<feature type="domain" description="CCAAT-binding factor" evidence="3">
    <location>
        <begin position="281"/>
        <end position="436"/>
    </location>
</feature>
<dbReference type="PANTHER" id="PTHR12455:SF0">
    <property type="entry name" value="NUCLEOLAR COMPLEX PROTEIN 4 HOMOLOG"/>
    <property type="match status" value="1"/>
</dbReference>
<dbReference type="OrthoDB" id="10263185at2759"/>
<dbReference type="GO" id="GO:0032040">
    <property type="term" value="C:small-subunit processome"/>
    <property type="evidence" value="ECO:0007669"/>
    <property type="project" value="TreeGrafter"/>
</dbReference>
<dbReference type="PANTHER" id="PTHR12455">
    <property type="entry name" value="NUCLEOLAR COMPLEX PROTEIN 4"/>
    <property type="match status" value="1"/>
</dbReference>
<name>A0A6A7BRL4_9PEZI</name>
<keyword evidence="5" id="KW-1185">Reference proteome</keyword>
<comment type="similarity">
    <text evidence="1">Belongs to the CBF/MAK21 family.</text>
</comment>
<gene>
    <name evidence="4" type="ORF">K470DRAFT_222515</name>
</gene>
<dbReference type="InterPro" id="IPR027193">
    <property type="entry name" value="Noc4"/>
</dbReference>
<sequence length="508" mass="57114">MAVEKRKRVGGEEKANKKIARDDESRILLLEERILQSGDHLKDIEELQKLLPSTLAAISLCRVFCRLISNDRLIKRSPDDEEFKWLNTQLQTYVKTLSQWLSGPDQTAAVTLLMRIVCAETSQPGKRSDHAWRTKTFHALLSALLTTPSASNARIDFAEKYVDKYTDVQFYTFLAIPALPKIPPTHAIELLTSTPSPSNPSRPPTWFGSTPNPNNKTHHPKNLTKIAQAAWLSIFRSNPPVQTHKSILKSTPTHLLPWFSSRPELLSDFLTTTFSTGGSAALLALQSIYTLITTHNLDYPDLYTHLYSLLDEGVLHSKHRGQFLTFLEKVMMSTHLPVGIVASFAKRLGRLALMAPPGAAVWIVPFVYNLIKKHPRLGFLLHRARHAAHLIWQGEGFREDPFLPEERDVMKTRAIESSLWELWALRAHWHPNVATLVSVLGQQFTKQEFRVGDFGGVGYQSLVEGELAREVRREVAVEGVIPKRIVTAEEGGGLNELGGLLKEAMEVI</sequence>
<dbReference type="InterPro" id="IPR005612">
    <property type="entry name" value="CCAAT-binding_factor"/>
</dbReference>
<dbReference type="AlphaFoldDB" id="A0A6A7BRL4"/>
<protein>
    <submittedName>
        <fullName evidence="4">CBF-domain-containing protein</fullName>
    </submittedName>
</protein>
<evidence type="ECO:0000313" key="4">
    <source>
        <dbReference type="EMBL" id="KAF2857864.1"/>
    </source>
</evidence>
<evidence type="ECO:0000256" key="1">
    <source>
        <dbReference type="ARBA" id="ARBA00007797"/>
    </source>
</evidence>
<feature type="region of interest" description="Disordered" evidence="2">
    <location>
        <begin position="193"/>
        <end position="219"/>
    </location>
</feature>
<reference evidence="4" key="1">
    <citation type="journal article" date="2020" name="Stud. Mycol.">
        <title>101 Dothideomycetes genomes: a test case for predicting lifestyles and emergence of pathogens.</title>
        <authorList>
            <person name="Haridas S."/>
            <person name="Albert R."/>
            <person name="Binder M."/>
            <person name="Bloem J."/>
            <person name="Labutti K."/>
            <person name="Salamov A."/>
            <person name="Andreopoulos B."/>
            <person name="Baker S."/>
            <person name="Barry K."/>
            <person name="Bills G."/>
            <person name="Bluhm B."/>
            <person name="Cannon C."/>
            <person name="Castanera R."/>
            <person name="Culley D."/>
            <person name="Daum C."/>
            <person name="Ezra D."/>
            <person name="Gonzalez J."/>
            <person name="Henrissat B."/>
            <person name="Kuo A."/>
            <person name="Liang C."/>
            <person name="Lipzen A."/>
            <person name="Lutzoni F."/>
            <person name="Magnuson J."/>
            <person name="Mondo S."/>
            <person name="Nolan M."/>
            <person name="Ohm R."/>
            <person name="Pangilinan J."/>
            <person name="Park H.-J."/>
            <person name="Ramirez L."/>
            <person name="Alfaro M."/>
            <person name="Sun H."/>
            <person name="Tritt A."/>
            <person name="Yoshinaga Y."/>
            <person name="Zwiers L.-H."/>
            <person name="Turgeon B."/>
            <person name="Goodwin S."/>
            <person name="Spatafora J."/>
            <person name="Crous P."/>
            <person name="Grigoriev I."/>
        </authorList>
    </citation>
    <scope>NUCLEOTIDE SEQUENCE</scope>
    <source>
        <strain evidence="4">CBS 480.64</strain>
    </source>
</reference>
<proteinExistence type="inferred from homology"/>
<dbReference type="GO" id="GO:0042254">
    <property type="term" value="P:ribosome biogenesis"/>
    <property type="evidence" value="ECO:0007669"/>
    <property type="project" value="InterPro"/>
</dbReference>
<accession>A0A6A7BRL4</accession>
<dbReference type="Pfam" id="PF03914">
    <property type="entry name" value="CBF"/>
    <property type="match status" value="1"/>
</dbReference>
<evidence type="ECO:0000256" key="2">
    <source>
        <dbReference type="SAM" id="MobiDB-lite"/>
    </source>
</evidence>
<evidence type="ECO:0000313" key="5">
    <source>
        <dbReference type="Proteomes" id="UP000799421"/>
    </source>
</evidence>
<dbReference type="GO" id="GO:0030692">
    <property type="term" value="C:Noc4p-Nop14p complex"/>
    <property type="evidence" value="ECO:0007669"/>
    <property type="project" value="TreeGrafter"/>
</dbReference>
<dbReference type="EMBL" id="MU006025">
    <property type="protein sequence ID" value="KAF2857864.1"/>
    <property type="molecule type" value="Genomic_DNA"/>
</dbReference>
<organism evidence="4 5">
    <name type="scientific">Piedraia hortae CBS 480.64</name>
    <dbReference type="NCBI Taxonomy" id="1314780"/>
    <lineage>
        <taxon>Eukaryota</taxon>
        <taxon>Fungi</taxon>
        <taxon>Dikarya</taxon>
        <taxon>Ascomycota</taxon>
        <taxon>Pezizomycotina</taxon>
        <taxon>Dothideomycetes</taxon>
        <taxon>Dothideomycetidae</taxon>
        <taxon>Capnodiales</taxon>
        <taxon>Piedraiaceae</taxon>
        <taxon>Piedraia</taxon>
    </lineage>
</organism>